<dbReference type="GO" id="GO:0005737">
    <property type="term" value="C:cytoplasm"/>
    <property type="evidence" value="ECO:0007669"/>
    <property type="project" value="TreeGrafter"/>
</dbReference>
<feature type="domain" description="EF-hand" evidence="4">
    <location>
        <begin position="145"/>
        <end position="180"/>
    </location>
</feature>
<dbReference type="SMART" id="SM00054">
    <property type="entry name" value="EFh"/>
    <property type="match status" value="3"/>
</dbReference>
<dbReference type="GO" id="GO:0016197">
    <property type="term" value="P:endosomal transport"/>
    <property type="evidence" value="ECO:0007669"/>
    <property type="project" value="TreeGrafter"/>
</dbReference>
<evidence type="ECO:0000256" key="1">
    <source>
        <dbReference type="ARBA" id="ARBA00022837"/>
    </source>
</evidence>
<proteinExistence type="predicted"/>
<evidence type="ECO:0000259" key="4">
    <source>
        <dbReference type="PROSITE" id="PS50222"/>
    </source>
</evidence>
<feature type="compositionally biased region" description="Polar residues" evidence="2">
    <location>
        <begin position="691"/>
        <end position="716"/>
    </location>
</feature>
<sequence>MESPNISQISGTHIQAYEELYKQVDPTASNYINAIDAANFLKKSGLSQATLGKIWDLSDPNCKGFLDKRSLFVALKLIALVQNGRQPSIGDLALNIPAPKMGDPIDWSISQSDRQKYSDLFLTLNPLDGKLTGNKMKPIMMDSKLPVNVLTTIWDLSDTDEDGSLDLHEFILALHLISKAKANVPMPSVLPSELLNIKRKNSQEMWSAFDSTTPMMMTNQLTSSSFNKTGLMTWIVSASDKAKYDELFVTVDKDFDGYVTGADIKNTLENGKLNSEQFALAMYFVAQKQMGLELPQNLSPDMIPPTLRPKPIGIDSINALDSKSQLNTNGKSEIPALQSTGNKELDDMAEELKELQIEKLRLESELHSDEASIKLKESEIKSLQNEIETLHQMLKQLDSQKSEARKRLDDLGNQKKLLEKNLHEINESIKEEKLKVENLSQQLNDQKTKVETQESELSAKRKELDELKSEEAKLESQLDSLKRESQMVSKNAGDTQLEISQIGTKIVELEEYERRVNDAINEYNSALSTQDLVKISSLLPRTLTPPLIEPEPRVHNGFNAFANESTITTGTASEFTTDPFAGEDPFKEDPFKSDNRVDDPFASNNFANFGTPEAPKVAFDPFGTGSFSGSNKPDPFGSDPFTSQSVNPGIRSESPTPELPPKKSKAPPPRPAPPKHASKTPLRAAPAPPGHTSTSDNTFKSDPFGSSQSSFDPFNDNSKDAFGSSNFANFANFDKCEIPPPVDPYATLASIAAESQKISNNSKSLKNVNSNFGWNFKDNI</sequence>
<evidence type="ECO:0000313" key="6">
    <source>
        <dbReference type="Proteomes" id="UP000728032"/>
    </source>
</evidence>
<dbReference type="InterPro" id="IPR002048">
    <property type="entry name" value="EF_hand_dom"/>
</dbReference>
<feature type="region of interest" description="Disordered" evidence="2">
    <location>
        <begin position="569"/>
        <end position="718"/>
    </location>
</feature>
<feature type="domain" description="EH" evidence="3">
    <location>
        <begin position="113"/>
        <end position="201"/>
    </location>
</feature>
<dbReference type="SMART" id="SM00027">
    <property type="entry name" value="EH"/>
    <property type="match status" value="3"/>
</dbReference>
<dbReference type="InterPro" id="IPR000261">
    <property type="entry name" value="EH_dom"/>
</dbReference>
<dbReference type="EMBL" id="CAJPVJ010000481">
    <property type="protein sequence ID" value="CAG2162616.1"/>
    <property type="molecule type" value="Genomic_DNA"/>
</dbReference>
<evidence type="ECO:0000256" key="2">
    <source>
        <dbReference type="SAM" id="MobiDB-lite"/>
    </source>
</evidence>
<dbReference type="AlphaFoldDB" id="A0A7R9LG75"/>
<name>A0A7R9LG75_9ACAR</name>
<dbReference type="GO" id="GO:0005886">
    <property type="term" value="C:plasma membrane"/>
    <property type="evidence" value="ECO:0007669"/>
    <property type="project" value="TreeGrafter"/>
</dbReference>
<dbReference type="Pfam" id="PF12763">
    <property type="entry name" value="EH"/>
    <property type="match status" value="2"/>
</dbReference>
<dbReference type="Gene3D" id="1.10.238.10">
    <property type="entry name" value="EF-hand"/>
    <property type="match status" value="3"/>
</dbReference>
<gene>
    <name evidence="5" type="ORF">ONB1V03_LOCUS2208</name>
</gene>
<keyword evidence="6" id="KW-1185">Reference proteome</keyword>
<dbReference type="EMBL" id="OC915306">
    <property type="protein sequence ID" value="CAD7639796.1"/>
    <property type="molecule type" value="Genomic_DNA"/>
</dbReference>
<dbReference type="CDD" id="cd00052">
    <property type="entry name" value="EH"/>
    <property type="match status" value="2"/>
</dbReference>
<dbReference type="Proteomes" id="UP000728032">
    <property type="component" value="Unassembled WGS sequence"/>
</dbReference>
<evidence type="ECO:0000259" key="3">
    <source>
        <dbReference type="PROSITE" id="PS50031"/>
    </source>
</evidence>
<evidence type="ECO:0008006" key="7">
    <source>
        <dbReference type="Google" id="ProtNLM"/>
    </source>
</evidence>
<dbReference type="PROSITE" id="PS50031">
    <property type="entry name" value="EH"/>
    <property type="match status" value="2"/>
</dbReference>
<protein>
    <recommendedName>
        <fullName evidence="7">Epidermal growth factor receptor substrate 15-like 1</fullName>
    </recommendedName>
</protein>
<feature type="compositionally biased region" description="Basic and acidic residues" evidence="2">
    <location>
        <begin position="446"/>
        <end position="469"/>
    </location>
</feature>
<dbReference type="SUPFAM" id="SSF47473">
    <property type="entry name" value="EF-hand"/>
    <property type="match status" value="3"/>
</dbReference>
<dbReference type="PANTHER" id="PTHR11216:SF174">
    <property type="entry name" value="GH06923P"/>
    <property type="match status" value="1"/>
</dbReference>
<feature type="region of interest" description="Disordered" evidence="2">
    <location>
        <begin position="443"/>
        <end position="469"/>
    </location>
</feature>
<evidence type="ECO:0000313" key="5">
    <source>
        <dbReference type="EMBL" id="CAD7639796.1"/>
    </source>
</evidence>
<dbReference type="PROSITE" id="PS50222">
    <property type="entry name" value="EF_HAND_2"/>
    <property type="match status" value="2"/>
</dbReference>
<feature type="domain" description="EH" evidence="3">
    <location>
        <begin position="13"/>
        <end position="97"/>
    </location>
</feature>
<keyword evidence="1" id="KW-0106">Calcium</keyword>
<dbReference type="Gene3D" id="1.10.287.1490">
    <property type="match status" value="1"/>
</dbReference>
<dbReference type="PANTHER" id="PTHR11216">
    <property type="entry name" value="EH DOMAIN"/>
    <property type="match status" value="1"/>
</dbReference>
<feature type="compositionally biased region" description="Basic and acidic residues" evidence="2">
    <location>
        <begin position="584"/>
        <end position="599"/>
    </location>
</feature>
<dbReference type="InterPro" id="IPR018247">
    <property type="entry name" value="EF_Hand_1_Ca_BS"/>
</dbReference>
<organism evidence="5">
    <name type="scientific">Oppiella nova</name>
    <dbReference type="NCBI Taxonomy" id="334625"/>
    <lineage>
        <taxon>Eukaryota</taxon>
        <taxon>Metazoa</taxon>
        <taxon>Ecdysozoa</taxon>
        <taxon>Arthropoda</taxon>
        <taxon>Chelicerata</taxon>
        <taxon>Arachnida</taxon>
        <taxon>Acari</taxon>
        <taxon>Acariformes</taxon>
        <taxon>Sarcoptiformes</taxon>
        <taxon>Oribatida</taxon>
        <taxon>Brachypylina</taxon>
        <taxon>Oppioidea</taxon>
        <taxon>Oppiidae</taxon>
        <taxon>Oppiella</taxon>
    </lineage>
</organism>
<feature type="domain" description="EF-hand" evidence="4">
    <location>
        <begin position="239"/>
        <end position="274"/>
    </location>
</feature>
<dbReference type="OrthoDB" id="524326at2759"/>
<dbReference type="GO" id="GO:0005509">
    <property type="term" value="F:calcium ion binding"/>
    <property type="evidence" value="ECO:0007669"/>
    <property type="project" value="InterPro"/>
</dbReference>
<dbReference type="GO" id="GO:0006897">
    <property type="term" value="P:endocytosis"/>
    <property type="evidence" value="ECO:0007669"/>
    <property type="project" value="TreeGrafter"/>
</dbReference>
<dbReference type="InterPro" id="IPR011992">
    <property type="entry name" value="EF-hand-dom_pair"/>
</dbReference>
<accession>A0A7R9LG75</accession>
<dbReference type="PROSITE" id="PS00018">
    <property type="entry name" value="EF_HAND_1"/>
    <property type="match status" value="1"/>
</dbReference>
<reference evidence="5" key="1">
    <citation type="submission" date="2020-11" db="EMBL/GenBank/DDBJ databases">
        <authorList>
            <person name="Tran Van P."/>
        </authorList>
    </citation>
    <scope>NUCLEOTIDE SEQUENCE</scope>
</reference>